<evidence type="ECO:0000313" key="2">
    <source>
        <dbReference type="Proteomes" id="UP000299102"/>
    </source>
</evidence>
<accession>A0A4C1UC83</accession>
<sequence length="244" mass="27006">MPTIILYCSASPRRDSAMRLRHLRRGAGAARARAGESGDLSRLRVTRIYVGGHRLPCALAAPEESPVCFWPHIGRNAHRMEEVLMDAMEWRVGHLELSLTGRNATAEAVSRLYSVRGDISSVEPTHFHASGPFPTFTRAEPTLNIRAAVCSGDYSAPPLYAPPPNSEHKSGRQRTVCSTEHCRWNENAQRRSVPGVAFRIALAFGLCRFIKSTVRLVQSLKTSRHNGGWQRGIRSVTMALLALL</sequence>
<name>A0A4C1UC83_EUMVA</name>
<reference evidence="1 2" key="1">
    <citation type="journal article" date="2019" name="Commun. Biol.">
        <title>The bagworm genome reveals a unique fibroin gene that provides high tensile strength.</title>
        <authorList>
            <person name="Kono N."/>
            <person name="Nakamura H."/>
            <person name="Ohtoshi R."/>
            <person name="Tomita M."/>
            <person name="Numata K."/>
            <person name="Arakawa K."/>
        </authorList>
    </citation>
    <scope>NUCLEOTIDE SEQUENCE [LARGE SCALE GENOMIC DNA]</scope>
</reference>
<evidence type="ECO:0000313" key="1">
    <source>
        <dbReference type="EMBL" id="GBP23959.1"/>
    </source>
</evidence>
<dbReference type="EMBL" id="BGZK01000155">
    <property type="protein sequence ID" value="GBP23959.1"/>
    <property type="molecule type" value="Genomic_DNA"/>
</dbReference>
<keyword evidence="2" id="KW-1185">Reference proteome</keyword>
<organism evidence="1 2">
    <name type="scientific">Eumeta variegata</name>
    <name type="common">Bagworm moth</name>
    <name type="synonym">Eumeta japonica</name>
    <dbReference type="NCBI Taxonomy" id="151549"/>
    <lineage>
        <taxon>Eukaryota</taxon>
        <taxon>Metazoa</taxon>
        <taxon>Ecdysozoa</taxon>
        <taxon>Arthropoda</taxon>
        <taxon>Hexapoda</taxon>
        <taxon>Insecta</taxon>
        <taxon>Pterygota</taxon>
        <taxon>Neoptera</taxon>
        <taxon>Endopterygota</taxon>
        <taxon>Lepidoptera</taxon>
        <taxon>Glossata</taxon>
        <taxon>Ditrysia</taxon>
        <taxon>Tineoidea</taxon>
        <taxon>Psychidae</taxon>
        <taxon>Oiketicinae</taxon>
        <taxon>Eumeta</taxon>
    </lineage>
</organism>
<gene>
    <name evidence="1" type="ORF">EVAR_17598_1</name>
</gene>
<proteinExistence type="predicted"/>
<dbReference type="Proteomes" id="UP000299102">
    <property type="component" value="Unassembled WGS sequence"/>
</dbReference>
<comment type="caution">
    <text evidence="1">The sequence shown here is derived from an EMBL/GenBank/DDBJ whole genome shotgun (WGS) entry which is preliminary data.</text>
</comment>
<dbReference type="AlphaFoldDB" id="A0A4C1UC83"/>
<protein>
    <submittedName>
        <fullName evidence="1">Uncharacterized protein</fullName>
    </submittedName>
</protein>